<sequence length="116" mass="13077">MDQLVRQSRNGTLAGLLALFALCLLWEAVLAPLRPGSLLWVKALPLLLPLAGVLRGRRYTYQWLSMFILAWFIEGVMRAWADHGAIRYLASLEVALSVWIFVCTVVFARFTRVAAD</sequence>
<keyword evidence="1" id="KW-0472">Membrane</keyword>
<keyword evidence="1" id="KW-1133">Transmembrane helix</keyword>
<name>A0A516SM71_9NEIS</name>
<dbReference type="OrthoDB" id="9181360at2"/>
<feature type="transmembrane region" description="Helical" evidence="1">
    <location>
        <begin position="86"/>
        <end position="108"/>
    </location>
</feature>
<dbReference type="EMBL" id="CP041730">
    <property type="protein sequence ID" value="QDQ29253.1"/>
    <property type="molecule type" value="Genomic_DNA"/>
</dbReference>
<feature type="transmembrane region" description="Helical" evidence="1">
    <location>
        <begin position="12"/>
        <end position="31"/>
    </location>
</feature>
<proteinExistence type="predicted"/>
<keyword evidence="3" id="KW-1185">Reference proteome</keyword>
<reference evidence="3" key="1">
    <citation type="submission" date="2019-07" db="EMBL/GenBank/DDBJ databases">
        <title>Chitinimonas sp. nov., isolated from Ny-Alesund, arctica soil.</title>
        <authorList>
            <person name="Xu Q."/>
            <person name="Peng F."/>
        </authorList>
    </citation>
    <scope>NUCLEOTIDE SEQUENCE [LARGE SCALE GENOMIC DNA]</scope>
    <source>
        <strain evidence="3">R3-44</strain>
    </source>
</reference>
<dbReference type="KEGG" id="cari:FNU76_09370"/>
<protein>
    <submittedName>
        <fullName evidence="2">DUF2069 domain-containing protein</fullName>
    </submittedName>
</protein>
<feature type="transmembrane region" description="Helical" evidence="1">
    <location>
        <begin position="61"/>
        <end position="80"/>
    </location>
</feature>
<dbReference type="InterPro" id="IPR018643">
    <property type="entry name" value="DUF2069_membrane"/>
</dbReference>
<dbReference type="Pfam" id="PF09842">
    <property type="entry name" value="DUF2069"/>
    <property type="match status" value="1"/>
</dbReference>
<evidence type="ECO:0000256" key="1">
    <source>
        <dbReference type="SAM" id="Phobius"/>
    </source>
</evidence>
<dbReference type="AlphaFoldDB" id="A0A516SM71"/>
<evidence type="ECO:0000313" key="2">
    <source>
        <dbReference type="EMBL" id="QDQ29253.1"/>
    </source>
</evidence>
<accession>A0A516SM71</accession>
<evidence type="ECO:0000313" key="3">
    <source>
        <dbReference type="Proteomes" id="UP000317550"/>
    </source>
</evidence>
<gene>
    <name evidence="2" type="ORF">FNU76_09370</name>
</gene>
<organism evidence="2 3">
    <name type="scientific">Chitinimonas arctica</name>
    <dbReference type="NCBI Taxonomy" id="2594795"/>
    <lineage>
        <taxon>Bacteria</taxon>
        <taxon>Pseudomonadati</taxon>
        <taxon>Pseudomonadota</taxon>
        <taxon>Betaproteobacteria</taxon>
        <taxon>Neisseriales</taxon>
        <taxon>Chitinibacteraceae</taxon>
        <taxon>Chitinimonas</taxon>
    </lineage>
</organism>
<keyword evidence="1" id="KW-0812">Transmembrane</keyword>
<dbReference type="Proteomes" id="UP000317550">
    <property type="component" value="Chromosome"/>
</dbReference>